<feature type="compositionally biased region" description="Low complexity" evidence="1">
    <location>
        <begin position="354"/>
        <end position="366"/>
    </location>
</feature>
<sequence length="524" mass="57025">MDYDSSWCPVCDRQILPKRSLVPIAPPPPPAPAPAPPPSSPQSSPNKAQSNARRSKGTIRQKAGGLVQGTGRMKPNGTIKRTDSKQQQQQTAQPAPAPAAPIKYRTVIDQGPIPLYCSDECRMADLDNLRGLPLNYNPEREGSHPIAPIPRKSYSPDSDSDSGSSVHSRSSVSSSTSPKRQTHPSPSIAKLAEMYNFPPIPPPAPVMDDSSSSETEYYPHEYNSGIMMAGKFLESLCPKPVKQAPTYGGYRAPVEPRKPVQGWTDGSNAWRATVYSLATPKNSQEPLCQEDTTKAYGSFVATPHRSRGVYSTVGESRAPTPRGSRSASSTSSLPASTNDMLSKYSQSFRRSESRSSLSCSPSSVSSFPLTAPAAPQRRERSLLPKGAEGKLLVPNVKMKVRSGSSASLSSGWSGPLSSAGSRRSVRSPLSATSDDYSDEDAQTQRCDSASSMPNIQRRPAVETRSWSYDNLKTYPIMQLPPKREKRKEKQVVDGQEVEIEYEVVVEEPRKRLFLFPASTAPMRV</sequence>
<name>A0A5C3M5D8_9AGAR</name>
<keyword evidence="3" id="KW-1185">Reference proteome</keyword>
<feature type="region of interest" description="Disordered" evidence="1">
    <location>
        <begin position="137"/>
        <end position="186"/>
    </location>
</feature>
<feature type="compositionally biased region" description="Low complexity" evidence="1">
    <location>
        <begin position="316"/>
        <end position="337"/>
    </location>
</feature>
<feature type="region of interest" description="Disordered" evidence="1">
    <location>
        <begin position="402"/>
        <end position="453"/>
    </location>
</feature>
<protein>
    <submittedName>
        <fullName evidence="2">Uncharacterized protein</fullName>
    </submittedName>
</protein>
<gene>
    <name evidence="2" type="ORF">BDQ12DRAFT_664288</name>
</gene>
<evidence type="ECO:0000313" key="2">
    <source>
        <dbReference type="EMBL" id="TFK40542.1"/>
    </source>
</evidence>
<accession>A0A5C3M5D8</accession>
<feature type="region of interest" description="Disordered" evidence="1">
    <location>
        <begin position="19"/>
        <end position="103"/>
    </location>
</feature>
<dbReference type="AlphaFoldDB" id="A0A5C3M5D8"/>
<reference evidence="2 3" key="1">
    <citation type="journal article" date="2019" name="Nat. Ecol. Evol.">
        <title>Megaphylogeny resolves global patterns of mushroom evolution.</title>
        <authorList>
            <person name="Varga T."/>
            <person name="Krizsan K."/>
            <person name="Foldi C."/>
            <person name="Dima B."/>
            <person name="Sanchez-Garcia M."/>
            <person name="Sanchez-Ramirez S."/>
            <person name="Szollosi G.J."/>
            <person name="Szarkandi J.G."/>
            <person name="Papp V."/>
            <person name="Albert L."/>
            <person name="Andreopoulos W."/>
            <person name="Angelini C."/>
            <person name="Antonin V."/>
            <person name="Barry K.W."/>
            <person name="Bougher N.L."/>
            <person name="Buchanan P."/>
            <person name="Buyck B."/>
            <person name="Bense V."/>
            <person name="Catcheside P."/>
            <person name="Chovatia M."/>
            <person name="Cooper J."/>
            <person name="Damon W."/>
            <person name="Desjardin D."/>
            <person name="Finy P."/>
            <person name="Geml J."/>
            <person name="Haridas S."/>
            <person name="Hughes K."/>
            <person name="Justo A."/>
            <person name="Karasinski D."/>
            <person name="Kautmanova I."/>
            <person name="Kiss B."/>
            <person name="Kocsube S."/>
            <person name="Kotiranta H."/>
            <person name="LaButti K.M."/>
            <person name="Lechner B.E."/>
            <person name="Liimatainen K."/>
            <person name="Lipzen A."/>
            <person name="Lukacs Z."/>
            <person name="Mihaltcheva S."/>
            <person name="Morgado L.N."/>
            <person name="Niskanen T."/>
            <person name="Noordeloos M.E."/>
            <person name="Ohm R.A."/>
            <person name="Ortiz-Santana B."/>
            <person name="Ovrebo C."/>
            <person name="Racz N."/>
            <person name="Riley R."/>
            <person name="Savchenko A."/>
            <person name="Shiryaev A."/>
            <person name="Soop K."/>
            <person name="Spirin V."/>
            <person name="Szebenyi C."/>
            <person name="Tomsovsky M."/>
            <person name="Tulloss R.E."/>
            <person name="Uehling J."/>
            <person name="Grigoriev I.V."/>
            <person name="Vagvolgyi C."/>
            <person name="Papp T."/>
            <person name="Martin F.M."/>
            <person name="Miettinen O."/>
            <person name="Hibbett D.S."/>
            <person name="Nagy L.G."/>
        </authorList>
    </citation>
    <scope>NUCLEOTIDE SEQUENCE [LARGE SCALE GENOMIC DNA]</scope>
    <source>
        <strain evidence="2 3">CBS 166.37</strain>
    </source>
</reference>
<dbReference type="EMBL" id="ML213596">
    <property type="protein sequence ID" value="TFK40542.1"/>
    <property type="molecule type" value="Genomic_DNA"/>
</dbReference>
<dbReference type="Proteomes" id="UP000308652">
    <property type="component" value="Unassembled WGS sequence"/>
</dbReference>
<dbReference type="OrthoDB" id="3365472at2759"/>
<organism evidence="2 3">
    <name type="scientific">Crucibulum laeve</name>
    <dbReference type="NCBI Taxonomy" id="68775"/>
    <lineage>
        <taxon>Eukaryota</taxon>
        <taxon>Fungi</taxon>
        <taxon>Dikarya</taxon>
        <taxon>Basidiomycota</taxon>
        <taxon>Agaricomycotina</taxon>
        <taxon>Agaricomycetes</taxon>
        <taxon>Agaricomycetidae</taxon>
        <taxon>Agaricales</taxon>
        <taxon>Agaricineae</taxon>
        <taxon>Nidulariaceae</taxon>
        <taxon>Crucibulum</taxon>
    </lineage>
</organism>
<feature type="region of interest" description="Disordered" evidence="1">
    <location>
        <begin position="352"/>
        <end position="388"/>
    </location>
</feature>
<feature type="compositionally biased region" description="Polar residues" evidence="1">
    <location>
        <begin position="443"/>
        <end position="453"/>
    </location>
</feature>
<feature type="compositionally biased region" description="Low complexity" evidence="1">
    <location>
        <begin position="153"/>
        <end position="177"/>
    </location>
</feature>
<evidence type="ECO:0000256" key="1">
    <source>
        <dbReference type="SAM" id="MobiDB-lite"/>
    </source>
</evidence>
<proteinExistence type="predicted"/>
<feature type="compositionally biased region" description="Low complexity" evidence="1">
    <location>
        <begin position="402"/>
        <end position="421"/>
    </location>
</feature>
<evidence type="ECO:0000313" key="3">
    <source>
        <dbReference type="Proteomes" id="UP000308652"/>
    </source>
</evidence>
<feature type="compositionally biased region" description="Pro residues" evidence="1">
    <location>
        <begin position="24"/>
        <end position="40"/>
    </location>
</feature>
<feature type="region of interest" description="Disordered" evidence="1">
    <location>
        <begin position="307"/>
        <end position="338"/>
    </location>
</feature>